<dbReference type="KEGG" id="pgg:FX982_01900"/>
<evidence type="ECO:0000313" key="3">
    <source>
        <dbReference type="EMBL" id="QKF50954.1"/>
    </source>
</evidence>
<keyword evidence="3" id="KW-0132">Cell division</keyword>
<evidence type="ECO:0000256" key="1">
    <source>
        <dbReference type="SAM" id="MobiDB-lite"/>
    </source>
</evidence>
<dbReference type="GO" id="GO:0042834">
    <property type="term" value="F:peptidoglycan binding"/>
    <property type="evidence" value="ECO:0007669"/>
    <property type="project" value="InterPro"/>
</dbReference>
<dbReference type="GO" id="GO:0016887">
    <property type="term" value="F:ATP hydrolysis activity"/>
    <property type="evidence" value="ECO:0007669"/>
    <property type="project" value="InterPro"/>
</dbReference>
<dbReference type="EMBL" id="CP053746">
    <property type="protein sequence ID" value="QKF50954.1"/>
    <property type="molecule type" value="Genomic_DNA"/>
</dbReference>
<organism evidence="3 4">
    <name type="scientific">Pseudomonas graminis</name>
    <dbReference type="NCBI Taxonomy" id="158627"/>
    <lineage>
        <taxon>Bacteria</taxon>
        <taxon>Pseudomonadati</taxon>
        <taxon>Pseudomonadota</taxon>
        <taxon>Gammaproteobacteria</taxon>
        <taxon>Pseudomonadales</taxon>
        <taxon>Pseudomonadaceae</taxon>
        <taxon>Pseudomonas</taxon>
    </lineage>
</organism>
<feature type="compositionally biased region" description="Low complexity" evidence="1">
    <location>
        <begin position="420"/>
        <end position="431"/>
    </location>
</feature>
<feature type="compositionally biased region" description="Polar residues" evidence="1">
    <location>
        <begin position="290"/>
        <end position="302"/>
    </location>
</feature>
<evidence type="ECO:0000259" key="2">
    <source>
        <dbReference type="PROSITE" id="PS51724"/>
    </source>
</evidence>
<proteinExistence type="predicted"/>
<protein>
    <submittedName>
        <fullName evidence="3">Cell division protein DamX</fullName>
    </submittedName>
</protein>
<keyword evidence="3" id="KW-0131">Cell cycle</keyword>
<feature type="compositionally biased region" description="Low complexity" evidence="1">
    <location>
        <begin position="370"/>
        <end position="396"/>
    </location>
</feature>
<dbReference type="Gene3D" id="1.10.8.60">
    <property type="match status" value="1"/>
</dbReference>
<dbReference type="GO" id="GO:0051301">
    <property type="term" value="P:cell division"/>
    <property type="evidence" value="ECO:0007669"/>
    <property type="project" value="UniProtKB-KW"/>
</dbReference>
<dbReference type="InterPro" id="IPR007730">
    <property type="entry name" value="SPOR-like_dom"/>
</dbReference>
<gene>
    <name evidence="3" type="ORF">FX982_01900</name>
</gene>
<dbReference type="SUPFAM" id="SSF52540">
    <property type="entry name" value="P-loop containing nucleoside triphosphate hydrolases"/>
    <property type="match status" value="1"/>
</dbReference>
<accession>A0A6M8M737</accession>
<feature type="domain" description="SPOR" evidence="2">
    <location>
        <begin position="453"/>
        <end position="529"/>
    </location>
</feature>
<dbReference type="InterPro" id="IPR027417">
    <property type="entry name" value="P-loop_NTPase"/>
</dbReference>
<keyword evidence="4" id="KW-1185">Reference proteome</keyword>
<dbReference type="RefSeq" id="WP_172610444.1">
    <property type="nucleotide sequence ID" value="NZ_CP053746.1"/>
</dbReference>
<evidence type="ECO:0000313" key="4">
    <source>
        <dbReference type="Proteomes" id="UP000501989"/>
    </source>
</evidence>
<feature type="region of interest" description="Disordered" evidence="1">
    <location>
        <begin position="290"/>
        <end position="431"/>
    </location>
</feature>
<dbReference type="Gene3D" id="3.40.50.300">
    <property type="entry name" value="P-loop containing nucleotide triphosphate hydrolases"/>
    <property type="match status" value="1"/>
</dbReference>
<sequence length="541" mass="55950">MTSLHADEAFLGHYQLSHDPFATRVPGFKFFPAQRKPVLGQLHHLARYSQLLLVVTGPQGSGKTLLRQALVASTNKQSVQSVVVSARGAGDATGVLRQVAQALNVAQAEMRPILAQVVQLALTGQEVYILVDDAEQLGESALEALLGLAAGTPEGRPHVFLFGEASIIDRLDQLCAESGTEEERFHVIELAPYTEEETREYLAQRLDGAGQGVELFSAAQITDIHEQSGGWPGAINQVARDSMIEAMIASRSAVKRPSMGFKMPKKHVLALGGVVVAAVLAAWLIPGRSNAPSTAPANSQAQLPLGQGQAPAQQSNNGGPAIEFAGNSQPMPLPMNGSQPATRAPLAEAAGSGEGDGEDGGPAANQSLQPPTVTTTAPPAGATASPAPTMAQQPVPATRPAPAAKPTPAPAPAAKPAPAPTQVATAKPTPAPAAKPAAAAAASGAAGSGWYAGQAPTHYVVQILGTSSEATAQSYVKEQGGEYRYFKKTLQGKPLFVVTYGSFADRNAALTAIKALPEKVQAGKPWPRTVGSIQQELAAAR</sequence>
<dbReference type="PANTHER" id="PTHR35894">
    <property type="entry name" value="GENERAL SECRETION PATHWAY PROTEIN A-RELATED"/>
    <property type="match status" value="1"/>
</dbReference>
<feature type="compositionally biased region" description="Polar residues" evidence="1">
    <location>
        <begin position="326"/>
        <end position="341"/>
    </location>
</feature>
<dbReference type="Pfam" id="PF13401">
    <property type="entry name" value="AAA_22"/>
    <property type="match status" value="1"/>
</dbReference>
<name>A0A6M8M737_9PSED</name>
<dbReference type="InterPro" id="IPR036680">
    <property type="entry name" value="SPOR-like_sf"/>
</dbReference>
<feature type="compositionally biased region" description="Pro residues" evidence="1">
    <location>
        <begin position="397"/>
        <end position="419"/>
    </location>
</feature>
<dbReference type="InterPro" id="IPR052026">
    <property type="entry name" value="ExeA_AAA_ATPase_DNA-bind"/>
</dbReference>
<dbReference type="PROSITE" id="PS51724">
    <property type="entry name" value="SPOR"/>
    <property type="match status" value="1"/>
</dbReference>
<dbReference type="Gene3D" id="3.30.70.1070">
    <property type="entry name" value="Sporulation related repeat"/>
    <property type="match status" value="1"/>
</dbReference>
<dbReference type="Pfam" id="PF05036">
    <property type="entry name" value="SPOR"/>
    <property type="match status" value="1"/>
</dbReference>
<dbReference type="Proteomes" id="UP000501989">
    <property type="component" value="Chromosome"/>
</dbReference>
<dbReference type="AlphaFoldDB" id="A0A6M8M737"/>
<dbReference type="PANTHER" id="PTHR35894:SF7">
    <property type="entry name" value="GENERAL SECRETION PATHWAY PROTEIN A-RELATED"/>
    <property type="match status" value="1"/>
</dbReference>
<dbReference type="InterPro" id="IPR049945">
    <property type="entry name" value="AAA_22"/>
</dbReference>
<reference evidence="4" key="1">
    <citation type="submission" date="2019-12" db="EMBL/GenBank/DDBJ databases">
        <title>Endophytic bacteria associated with Panax ginseng seedlings.</title>
        <authorList>
            <person name="Park J.M."/>
            <person name="Shin R."/>
            <person name="Jo S.H."/>
        </authorList>
    </citation>
    <scope>NUCLEOTIDE SEQUENCE [LARGE SCALE GENOMIC DNA]</scope>
    <source>
        <strain evidence="4">PgKB30</strain>
    </source>
</reference>